<evidence type="ECO:0000313" key="2">
    <source>
        <dbReference type="EMBL" id="KAK1691609.1"/>
    </source>
</evidence>
<dbReference type="EMBL" id="JAHMHR010000004">
    <property type="protein sequence ID" value="KAK1691609.1"/>
    <property type="molecule type" value="Genomic_DNA"/>
</dbReference>
<gene>
    <name evidence="2" type="ORF">BDP55DRAFT_647520</name>
</gene>
<dbReference type="RefSeq" id="XP_060435304.1">
    <property type="nucleotide sequence ID" value="XM_060573784.1"/>
</dbReference>
<sequence>MPSHAQTVAIVLAPVLIRFLQDSHPQLVAQVLLSFCLLSVAVMTLIYTLHRTHTQHCTFLNHSCSNLFECSVRPYRNHSVCFFEHAVWARGHWQWGPLREQCWVGLNTGGVCRLRLVSSTVFPGVICHPCDDIQDSVSLLKDLEASQTDVGASVAQIQKWIECARRRISVHGCVTLLPSLQMLLYRHQASMDGRWMRTSALHSRVSSKPEASSRPSFATSERQLAGLSDGQLVCQFRDTDFYQGSEQTRHMSQRHGTVRDQEEAKMTLRHIQLRLM</sequence>
<organism evidence="2 3">
    <name type="scientific">Colletotrichum godetiae</name>
    <dbReference type="NCBI Taxonomy" id="1209918"/>
    <lineage>
        <taxon>Eukaryota</taxon>
        <taxon>Fungi</taxon>
        <taxon>Dikarya</taxon>
        <taxon>Ascomycota</taxon>
        <taxon>Pezizomycotina</taxon>
        <taxon>Sordariomycetes</taxon>
        <taxon>Hypocreomycetidae</taxon>
        <taxon>Glomerellales</taxon>
        <taxon>Glomerellaceae</taxon>
        <taxon>Colletotrichum</taxon>
        <taxon>Colletotrichum acutatum species complex</taxon>
    </lineage>
</organism>
<keyword evidence="1" id="KW-1133">Transmembrane helix</keyword>
<protein>
    <submittedName>
        <fullName evidence="2">Uncharacterized protein</fullName>
    </submittedName>
</protein>
<keyword evidence="3" id="KW-1185">Reference proteome</keyword>
<keyword evidence="1" id="KW-0812">Transmembrane</keyword>
<reference evidence="2" key="1">
    <citation type="submission" date="2021-06" db="EMBL/GenBank/DDBJ databases">
        <title>Comparative genomics, transcriptomics and evolutionary studies reveal genomic signatures of adaptation to plant cell wall in hemibiotrophic fungi.</title>
        <authorList>
            <consortium name="DOE Joint Genome Institute"/>
            <person name="Baroncelli R."/>
            <person name="Diaz J.F."/>
            <person name="Benocci T."/>
            <person name="Peng M."/>
            <person name="Battaglia E."/>
            <person name="Haridas S."/>
            <person name="Andreopoulos W."/>
            <person name="Labutti K."/>
            <person name="Pangilinan J."/>
            <person name="Floch G.L."/>
            <person name="Makela M.R."/>
            <person name="Henrissat B."/>
            <person name="Grigoriev I.V."/>
            <person name="Crouch J.A."/>
            <person name="De Vries R.P."/>
            <person name="Sukno S.A."/>
            <person name="Thon M.R."/>
        </authorList>
    </citation>
    <scope>NUCLEOTIDE SEQUENCE</scope>
    <source>
        <strain evidence="2">CBS 193.32</strain>
    </source>
</reference>
<proteinExistence type="predicted"/>
<dbReference type="GeneID" id="85458310"/>
<evidence type="ECO:0000313" key="3">
    <source>
        <dbReference type="Proteomes" id="UP001224890"/>
    </source>
</evidence>
<dbReference type="Proteomes" id="UP001224890">
    <property type="component" value="Unassembled WGS sequence"/>
</dbReference>
<name>A0AAJ0B0Q5_9PEZI</name>
<feature type="transmembrane region" description="Helical" evidence="1">
    <location>
        <begin position="27"/>
        <end position="49"/>
    </location>
</feature>
<evidence type="ECO:0000256" key="1">
    <source>
        <dbReference type="SAM" id="Phobius"/>
    </source>
</evidence>
<dbReference type="AlphaFoldDB" id="A0AAJ0B0Q5"/>
<keyword evidence="1" id="KW-0472">Membrane</keyword>
<comment type="caution">
    <text evidence="2">The sequence shown here is derived from an EMBL/GenBank/DDBJ whole genome shotgun (WGS) entry which is preliminary data.</text>
</comment>
<accession>A0AAJ0B0Q5</accession>